<evidence type="ECO:0000256" key="5">
    <source>
        <dbReference type="ARBA" id="ARBA00022692"/>
    </source>
</evidence>
<evidence type="ECO:0000256" key="7">
    <source>
        <dbReference type="ARBA" id="ARBA00023136"/>
    </source>
</evidence>
<keyword evidence="7 8" id="KW-0472">Membrane</keyword>
<evidence type="ECO:0000256" key="4">
    <source>
        <dbReference type="ARBA" id="ARBA00022475"/>
    </source>
</evidence>
<protein>
    <submittedName>
        <fullName evidence="9">Uncharacterized protein</fullName>
    </submittedName>
</protein>
<feature type="transmembrane region" description="Helical" evidence="8">
    <location>
        <begin position="61"/>
        <end position="79"/>
    </location>
</feature>
<dbReference type="GO" id="GO:0005886">
    <property type="term" value="C:plasma membrane"/>
    <property type="evidence" value="ECO:0007669"/>
    <property type="project" value="UniProtKB-SubCell"/>
</dbReference>
<gene>
    <name evidence="9" type="ORF">CLIT_4c00160</name>
</gene>
<feature type="transmembrane region" description="Helical" evidence="8">
    <location>
        <begin position="30"/>
        <end position="49"/>
    </location>
</feature>
<evidence type="ECO:0000256" key="6">
    <source>
        <dbReference type="ARBA" id="ARBA00022989"/>
    </source>
</evidence>
<keyword evidence="6 8" id="KW-1133">Transmembrane helix</keyword>
<comment type="caution">
    <text evidence="9">The sequence shown here is derived from an EMBL/GenBank/DDBJ whole genome shotgun (WGS) entry which is preliminary data.</text>
</comment>
<dbReference type="Proteomes" id="UP000027946">
    <property type="component" value="Unassembled WGS sequence"/>
</dbReference>
<reference evidence="9 10" key="1">
    <citation type="submission" date="2014-03" db="EMBL/GenBank/DDBJ databases">
        <title>Genome sequence of Clostridium litorale W6, DSM 5388.</title>
        <authorList>
            <person name="Poehlein A."/>
            <person name="Jagirdar A."/>
            <person name="Khonsari B."/>
            <person name="Chibani C.M."/>
            <person name="Gutierrez Gutierrez D.A."/>
            <person name="Davydova E."/>
            <person name="Alghaithi H.S."/>
            <person name="Nair K.P."/>
            <person name="Dhamotharan K."/>
            <person name="Chandran L."/>
            <person name="G W."/>
            <person name="Daniel R."/>
        </authorList>
    </citation>
    <scope>NUCLEOTIDE SEQUENCE [LARGE SCALE GENOMIC DNA]</scope>
    <source>
        <strain evidence="9 10">W6</strain>
    </source>
</reference>
<proteinExistence type="inferred from homology"/>
<sequence length="85" mass="9325">MLLFTIYFITAATALSLVKAIIGPTIWDRLLALNLISAKTVMLLTAYSVYMGNLRLLDISIAYVVVGFLGVTLLSSYILRGGRQK</sequence>
<evidence type="ECO:0000256" key="8">
    <source>
        <dbReference type="SAM" id="Phobius"/>
    </source>
</evidence>
<dbReference type="STRING" id="1121324.CLIT_4c00160"/>
<dbReference type="InterPro" id="IPR007208">
    <property type="entry name" value="MrpF/PhaF-like"/>
</dbReference>
<dbReference type="OrthoDB" id="9799958at2"/>
<name>A0A069RGM7_PEPLI</name>
<comment type="similarity">
    <text evidence="2">Belongs to the CPA3 antiporters (TC 2.A.63) subunit F family.</text>
</comment>
<keyword evidence="4" id="KW-1003">Cell membrane</keyword>
<comment type="subcellular location">
    <subcellularLocation>
        <location evidence="1">Cell membrane</location>
        <topology evidence="1">Multi-pass membrane protein</topology>
    </subcellularLocation>
</comment>
<keyword evidence="3" id="KW-0813">Transport</keyword>
<dbReference type="EMBL" id="JJMM01000004">
    <property type="protein sequence ID" value="KDR96179.1"/>
    <property type="molecule type" value="Genomic_DNA"/>
</dbReference>
<keyword evidence="10" id="KW-1185">Reference proteome</keyword>
<evidence type="ECO:0000256" key="3">
    <source>
        <dbReference type="ARBA" id="ARBA00022448"/>
    </source>
</evidence>
<dbReference type="RefSeq" id="WP_052635902.1">
    <property type="nucleotide sequence ID" value="NZ_FSRH01000009.1"/>
</dbReference>
<dbReference type="Pfam" id="PF04066">
    <property type="entry name" value="MrpF_PhaF"/>
    <property type="match status" value="1"/>
</dbReference>
<dbReference type="PANTHER" id="PTHR34702:SF1">
    <property type="entry name" value="NA(+)_H(+) ANTIPORTER SUBUNIT F"/>
    <property type="match status" value="1"/>
</dbReference>
<dbReference type="GO" id="GO:0015385">
    <property type="term" value="F:sodium:proton antiporter activity"/>
    <property type="evidence" value="ECO:0007669"/>
    <property type="project" value="TreeGrafter"/>
</dbReference>
<evidence type="ECO:0000256" key="2">
    <source>
        <dbReference type="ARBA" id="ARBA00009212"/>
    </source>
</evidence>
<dbReference type="eggNOG" id="COG2212">
    <property type="taxonomic scope" value="Bacteria"/>
</dbReference>
<evidence type="ECO:0000256" key="1">
    <source>
        <dbReference type="ARBA" id="ARBA00004651"/>
    </source>
</evidence>
<dbReference type="AlphaFoldDB" id="A0A069RGM7"/>
<keyword evidence="5 8" id="KW-0812">Transmembrane</keyword>
<organism evidence="9 10">
    <name type="scientific">Peptoclostridium litorale DSM 5388</name>
    <dbReference type="NCBI Taxonomy" id="1121324"/>
    <lineage>
        <taxon>Bacteria</taxon>
        <taxon>Bacillati</taxon>
        <taxon>Bacillota</taxon>
        <taxon>Clostridia</taxon>
        <taxon>Peptostreptococcales</taxon>
        <taxon>Peptoclostridiaceae</taxon>
        <taxon>Peptoclostridium</taxon>
    </lineage>
</organism>
<evidence type="ECO:0000313" key="10">
    <source>
        <dbReference type="Proteomes" id="UP000027946"/>
    </source>
</evidence>
<accession>A0A069RGM7</accession>
<evidence type="ECO:0000313" key="9">
    <source>
        <dbReference type="EMBL" id="KDR96179.1"/>
    </source>
</evidence>
<dbReference type="PANTHER" id="PTHR34702">
    <property type="entry name" value="NA(+)/H(+) ANTIPORTER SUBUNIT F1"/>
    <property type="match status" value="1"/>
</dbReference>